<reference evidence="22" key="1">
    <citation type="submission" date="2020-11" db="EMBL/GenBank/DDBJ databases">
        <title>The complete mitochondrial genome of Diploderma micangshanense.</title>
        <authorList>
            <person name="Lv Y."/>
        </authorList>
    </citation>
    <scope>NUCLEOTIDE SEQUENCE</scope>
</reference>
<dbReference type="PROSITE" id="PS51003">
    <property type="entry name" value="CYTB_CTER"/>
    <property type="match status" value="1"/>
</dbReference>
<dbReference type="InterPro" id="IPR036150">
    <property type="entry name" value="Cyt_b/b6_C_sf"/>
</dbReference>
<evidence type="ECO:0000256" key="15">
    <source>
        <dbReference type="ARBA" id="ARBA00023128"/>
    </source>
</evidence>
<evidence type="ECO:0000256" key="18">
    <source>
        <dbReference type="PIRSR" id="PIRSR038885-2"/>
    </source>
</evidence>
<evidence type="ECO:0000256" key="8">
    <source>
        <dbReference type="ARBA" id="ARBA00022692"/>
    </source>
</evidence>
<feature type="transmembrane region" description="Helical" evidence="19">
    <location>
        <begin position="110"/>
        <end position="131"/>
    </location>
</feature>
<dbReference type="InterPro" id="IPR005797">
    <property type="entry name" value="Cyt_b/b6_N"/>
</dbReference>
<keyword evidence="7 19" id="KW-0679">Respiratory chain</keyword>
<evidence type="ECO:0000256" key="19">
    <source>
        <dbReference type="RuleBase" id="RU362117"/>
    </source>
</evidence>
<feature type="transmembrane region" description="Helical" evidence="19">
    <location>
        <begin position="137"/>
        <end position="164"/>
    </location>
</feature>
<accession>A0A7T3PE22</accession>
<keyword evidence="10" id="KW-0999">Mitochondrion inner membrane</keyword>
<feature type="domain" description="Cytochrome b/b6 N-terminal region profile" evidence="20">
    <location>
        <begin position="1"/>
        <end position="207"/>
    </location>
</feature>
<dbReference type="SUPFAM" id="SSF81648">
    <property type="entry name" value="a domain/subunit of cytochrome bc1 complex (Ubiquinol-cytochrome c reductase)"/>
    <property type="match status" value="1"/>
</dbReference>
<evidence type="ECO:0000256" key="12">
    <source>
        <dbReference type="ARBA" id="ARBA00022989"/>
    </source>
</evidence>
<evidence type="ECO:0000256" key="6">
    <source>
        <dbReference type="ARBA" id="ARBA00022617"/>
    </source>
</evidence>
<dbReference type="Gene3D" id="1.20.810.10">
    <property type="entry name" value="Cytochrome Bc1 Complex, Chain C"/>
    <property type="match status" value="1"/>
</dbReference>
<dbReference type="InterPro" id="IPR016174">
    <property type="entry name" value="Di-haem_cyt_TM"/>
</dbReference>
<dbReference type="PANTHER" id="PTHR19271:SF16">
    <property type="entry name" value="CYTOCHROME B"/>
    <property type="match status" value="1"/>
</dbReference>
<dbReference type="InterPro" id="IPR048259">
    <property type="entry name" value="Cytochrome_b_N_euk/bac"/>
</dbReference>
<feature type="transmembrane region" description="Helical" evidence="19">
    <location>
        <begin position="80"/>
        <end position="98"/>
    </location>
</feature>
<dbReference type="RefSeq" id="YP_010130638.1">
    <property type="nucleotide sequence ID" value="NC_056342.1"/>
</dbReference>
<evidence type="ECO:0000256" key="3">
    <source>
        <dbReference type="ARBA" id="ARBA00011660"/>
    </source>
</evidence>
<dbReference type="GO" id="GO:0005743">
    <property type="term" value="C:mitochondrial inner membrane"/>
    <property type="evidence" value="ECO:0007669"/>
    <property type="project" value="UniProtKB-SubCell"/>
</dbReference>
<proteinExistence type="inferred from homology"/>
<dbReference type="GO" id="GO:0046872">
    <property type="term" value="F:metal ion binding"/>
    <property type="evidence" value="ECO:0007669"/>
    <property type="project" value="UniProtKB-UniRule"/>
</dbReference>
<feature type="binding site" description="axial binding residue" evidence="18">
    <location>
        <position position="95"/>
    </location>
    <ligand>
        <name>heme b</name>
        <dbReference type="ChEBI" id="CHEBI:60344"/>
        <label>b566</label>
    </ligand>
    <ligandPart>
        <name>Fe</name>
        <dbReference type="ChEBI" id="CHEBI:18248"/>
    </ligandPart>
</feature>
<evidence type="ECO:0000256" key="5">
    <source>
        <dbReference type="ARBA" id="ARBA00022448"/>
    </source>
</evidence>
<comment type="cofactor">
    <cofactor evidence="18">
        <name>heme</name>
        <dbReference type="ChEBI" id="CHEBI:30413"/>
    </cofactor>
    <text evidence="18">Binds 2 heme groups non-covalently.</text>
</comment>
<evidence type="ECO:0000256" key="16">
    <source>
        <dbReference type="ARBA" id="ARBA00023136"/>
    </source>
</evidence>
<comment type="cofactor">
    <cofactor evidence="19">
        <name>heme b</name>
        <dbReference type="ChEBI" id="CHEBI:60344"/>
    </cofactor>
    <text evidence="19">Binds 2 heme groups non-covalently.</text>
</comment>
<dbReference type="GeneID" id="65339214"/>
<feature type="transmembrane region" description="Helical" evidence="19">
    <location>
        <begin position="289"/>
        <end position="309"/>
    </location>
</feature>
<keyword evidence="14" id="KW-0830">Ubiquinone</keyword>
<evidence type="ECO:0000313" key="22">
    <source>
        <dbReference type="EMBL" id="QPZ51737.1"/>
    </source>
</evidence>
<dbReference type="CDD" id="cd00284">
    <property type="entry name" value="Cytochrome_b_N"/>
    <property type="match status" value="1"/>
</dbReference>
<dbReference type="PIRSF" id="PIRSF038885">
    <property type="entry name" value="COB"/>
    <property type="match status" value="1"/>
</dbReference>
<keyword evidence="5 19" id="KW-0813">Transport</keyword>
<feature type="binding site" evidence="17">
    <location>
        <position position="199"/>
    </location>
    <ligand>
        <name>a ubiquinone</name>
        <dbReference type="ChEBI" id="CHEBI:16389"/>
    </ligand>
</feature>
<evidence type="ECO:0000256" key="13">
    <source>
        <dbReference type="ARBA" id="ARBA00023004"/>
    </source>
</evidence>
<keyword evidence="11 19" id="KW-0249">Electron transport</keyword>
<evidence type="ECO:0000256" key="17">
    <source>
        <dbReference type="PIRSR" id="PIRSR038885-1"/>
    </source>
</evidence>
<keyword evidence="8 19" id="KW-0812">Transmembrane</keyword>
<dbReference type="InterPro" id="IPR048260">
    <property type="entry name" value="Cytochrome_b_C_euk/bac"/>
</dbReference>
<dbReference type="AlphaFoldDB" id="A0A7T3PE22"/>
<evidence type="ECO:0000259" key="21">
    <source>
        <dbReference type="PROSITE" id="PS51003"/>
    </source>
</evidence>
<dbReference type="Pfam" id="PF00032">
    <property type="entry name" value="Cytochrom_B_C"/>
    <property type="match status" value="1"/>
</dbReference>
<keyword evidence="6 18" id="KW-0349">Heme</keyword>
<feature type="domain" description="Cytochrome b/b6 C-terminal region profile" evidence="21">
    <location>
        <begin position="208"/>
        <end position="377"/>
    </location>
</feature>
<comment type="similarity">
    <text evidence="19">Belongs to the cytochrome b family.</text>
</comment>
<dbReference type="InterPro" id="IPR030689">
    <property type="entry name" value="Cytochrome_b"/>
</dbReference>
<protein>
    <recommendedName>
        <fullName evidence="4 19">Cytochrome b</fullName>
    </recommendedName>
</protein>
<evidence type="ECO:0000256" key="9">
    <source>
        <dbReference type="ARBA" id="ARBA00022723"/>
    </source>
</evidence>
<evidence type="ECO:0000259" key="20">
    <source>
        <dbReference type="PROSITE" id="PS51002"/>
    </source>
</evidence>
<feature type="transmembrane region" description="Helical" evidence="19">
    <location>
        <begin position="176"/>
        <end position="197"/>
    </location>
</feature>
<evidence type="ECO:0000256" key="2">
    <source>
        <dbReference type="ARBA" id="ARBA00004448"/>
    </source>
</evidence>
<dbReference type="GO" id="GO:0016491">
    <property type="term" value="F:oxidoreductase activity"/>
    <property type="evidence" value="ECO:0007669"/>
    <property type="project" value="UniProtKB-UniRule"/>
</dbReference>
<name>A0A7T3PE22_9SAUR</name>
<keyword evidence="9 18" id="KW-0479">Metal-binding</keyword>
<dbReference type="PANTHER" id="PTHR19271">
    <property type="entry name" value="CYTOCHROME B"/>
    <property type="match status" value="1"/>
</dbReference>
<dbReference type="PROSITE" id="PS51002">
    <property type="entry name" value="CYTB_NTER"/>
    <property type="match status" value="1"/>
</dbReference>
<dbReference type="CTD" id="4519"/>
<evidence type="ECO:0000256" key="10">
    <source>
        <dbReference type="ARBA" id="ARBA00022792"/>
    </source>
</evidence>
<dbReference type="GO" id="GO:0006122">
    <property type="term" value="P:mitochondrial electron transport, ubiquinol to cytochrome c"/>
    <property type="evidence" value="ECO:0007669"/>
    <property type="project" value="TreeGrafter"/>
</dbReference>
<feature type="transmembrane region" description="Helical" evidence="19">
    <location>
        <begin position="31"/>
        <end position="53"/>
    </location>
</feature>
<evidence type="ECO:0000256" key="11">
    <source>
        <dbReference type="ARBA" id="ARBA00022982"/>
    </source>
</evidence>
<sequence>MYTTKPTLKPHTNHQTTNLPSPSNISTMWNFGSLMGMSLVIQIITGILLTMHYTTGTSSAFYSITHILRDVNLGWLTQNIHANGASMFFILIYLHIARGMYYGSYLYKKTWFVGVILFLLTMLTAFMGYILPWGQMSFWAATVITNLISTIPYVGVTLVEWVWGGYSVGNPTLTRVFALHFTMPFIIAAMTIIHMMFLHETGSNNPTGLNSNTDKITFHPYFTYKDLLGALWLSILLFTTILILPNLFSEPENYSIADPLVTPKHIKPEWYFLFAYAILRSIPNKLGGVLALSASILILMVIPTLHLSNQRSMTFRPASQIMFWTFISTIIILTWIGSHPGGHPVTTIGQVSSTFYFMIILLMLPTISIIENKLQYN</sequence>
<keyword evidence="16 19" id="KW-0472">Membrane</keyword>
<evidence type="ECO:0000256" key="1">
    <source>
        <dbReference type="ARBA" id="ARBA00002566"/>
    </source>
</evidence>
<comment type="subcellular location">
    <subcellularLocation>
        <location evidence="2">Mitochondrion inner membrane</location>
        <topology evidence="2">Multi-pass membrane protein</topology>
    </subcellularLocation>
</comment>
<feature type="binding site" description="axial binding residue" evidence="18">
    <location>
        <position position="194"/>
    </location>
    <ligand>
        <name>heme b</name>
        <dbReference type="ChEBI" id="CHEBI:60344"/>
        <label>b566</label>
    </ligand>
    <ligandPart>
        <name>Fe</name>
        <dbReference type="ChEBI" id="CHEBI:18248"/>
    </ligandPart>
</feature>
<feature type="transmembrane region" description="Helical" evidence="19">
    <location>
        <begin position="227"/>
        <end position="248"/>
    </location>
</feature>
<comment type="subunit">
    <text evidence="3">The cytochrome bc1 complex contains 3 respiratory subunits (MT-CYB, CYC1 and UQCRFS1), 2 core proteins (UQCRC1 and UQCRC2) and probably 6 low-molecular weight proteins.</text>
</comment>
<feature type="binding site" description="axial binding residue" evidence="18">
    <location>
        <position position="81"/>
    </location>
    <ligand>
        <name>heme b</name>
        <dbReference type="ChEBI" id="CHEBI:60344"/>
        <label>b562</label>
    </ligand>
    <ligandPart>
        <name>Fe</name>
        <dbReference type="ChEBI" id="CHEBI:18248"/>
    </ligandPart>
</feature>
<feature type="binding site" description="axial binding residue" evidence="18">
    <location>
        <position position="180"/>
    </location>
    <ligand>
        <name>heme b</name>
        <dbReference type="ChEBI" id="CHEBI:60344"/>
        <label>b562</label>
    </ligand>
    <ligandPart>
        <name>Fe</name>
        <dbReference type="ChEBI" id="CHEBI:18248"/>
    </ligandPart>
</feature>
<feature type="transmembrane region" description="Helical" evidence="19">
    <location>
        <begin position="321"/>
        <end position="338"/>
    </location>
</feature>
<evidence type="ECO:0000256" key="7">
    <source>
        <dbReference type="ARBA" id="ARBA00022660"/>
    </source>
</evidence>
<evidence type="ECO:0000256" key="14">
    <source>
        <dbReference type="ARBA" id="ARBA00023075"/>
    </source>
</evidence>
<feature type="transmembrane region" description="Helical" evidence="19">
    <location>
        <begin position="350"/>
        <end position="370"/>
    </location>
</feature>
<evidence type="ECO:0000256" key="4">
    <source>
        <dbReference type="ARBA" id="ARBA00013531"/>
    </source>
</evidence>
<dbReference type="InterPro" id="IPR027387">
    <property type="entry name" value="Cytb/b6-like_sf"/>
</dbReference>
<organism evidence="22">
    <name type="scientific">Diploderma micangshanense</name>
    <dbReference type="NCBI Taxonomy" id="2602806"/>
    <lineage>
        <taxon>Eukaryota</taxon>
        <taxon>Metazoa</taxon>
        <taxon>Chordata</taxon>
        <taxon>Craniata</taxon>
        <taxon>Vertebrata</taxon>
        <taxon>Euteleostomi</taxon>
        <taxon>Lepidosauria</taxon>
        <taxon>Squamata</taxon>
        <taxon>Bifurcata</taxon>
        <taxon>Unidentata</taxon>
        <taxon>Episquamata</taxon>
        <taxon>Toxicofera</taxon>
        <taxon>Iguania</taxon>
        <taxon>Acrodonta</taxon>
        <taxon>Agamidae</taxon>
        <taxon>Draconinae</taxon>
        <taxon>Diploderma</taxon>
    </lineage>
</organism>
<dbReference type="CDD" id="cd00290">
    <property type="entry name" value="cytochrome_b_C"/>
    <property type="match status" value="1"/>
</dbReference>
<dbReference type="Pfam" id="PF00033">
    <property type="entry name" value="Cytochrome_B"/>
    <property type="match status" value="1"/>
</dbReference>
<keyword evidence="12 19" id="KW-1133">Transmembrane helix</keyword>
<keyword evidence="15 19" id="KW-0496">Mitochondrion</keyword>
<dbReference type="SUPFAM" id="SSF81342">
    <property type="entry name" value="Transmembrane di-heme cytochromes"/>
    <property type="match status" value="1"/>
</dbReference>
<gene>
    <name evidence="22" type="primary">CYTB</name>
</gene>
<geneLocation type="mitochondrion" evidence="22"/>
<dbReference type="InterPro" id="IPR005798">
    <property type="entry name" value="Cyt_b/b6_C"/>
</dbReference>
<keyword evidence="13 18" id="KW-0408">Iron</keyword>
<comment type="function">
    <text evidence="1 19">Component of the ubiquinol-cytochrome c reductase complex (complex III or cytochrome b-c1 complex) that is part of the mitochondrial respiratory chain. The b-c1 complex mediates electron transfer from ubiquinol to cytochrome c. Contributes to the generation of a proton gradient across the mitochondrial membrane that is then used for ATP synthesis.</text>
</comment>
<dbReference type="GO" id="GO:0045275">
    <property type="term" value="C:respiratory chain complex III"/>
    <property type="evidence" value="ECO:0007669"/>
    <property type="project" value="InterPro"/>
</dbReference>
<dbReference type="GO" id="GO:0008121">
    <property type="term" value="F:quinol-cytochrome-c reductase activity"/>
    <property type="evidence" value="ECO:0007669"/>
    <property type="project" value="InterPro"/>
</dbReference>
<dbReference type="EMBL" id="MW242820">
    <property type="protein sequence ID" value="QPZ51737.1"/>
    <property type="molecule type" value="Genomic_DNA"/>
</dbReference>